<evidence type="ECO:0000313" key="1">
    <source>
        <dbReference type="EMBL" id="DBA51928.1"/>
    </source>
</evidence>
<dbReference type="EMBL" id="BK067787">
    <property type="protein sequence ID" value="DBA51928.1"/>
    <property type="molecule type" value="Genomic_DNA"/>
</dbReference>
<accession>A0AAT9JF97</accession>
<proteinExistence type="predicted"/>
<protein>
    <submittedName>
        <fullName evidence="1">ORF12</fullName>
    </submittedName>
</protein>
<reference evidence="1" key="1">
    <citation type="journal article" date="2024" name="Environ. Microbiol. Rep.">
        <title>Hiding in plain sight: The discovery of complete genomes of 11 hypothetical spindle-shaped viruses that putatively infect mesophilic ammonia-oxidizing archaea.</title>
        <authorList>
            <person name="Ni Y."/>
            <person name="Xu T."/>
            <person name="Yan S."/>
            <person name="Chen L."/>
            <person name="Wang Y."/>
        </authorList>
    </citation>
    <scope>NUCLEOTIDE SEQUENCE</scope>
    <source>
        <strain evidence="1">NBD1</strain>
    </source>
</reference>
<reference evidence="1" key="2">
    <citation type="submission" date="2024-03" db="EMBL/GenBank/DDBJ databases">
        <authorList>
            <person name="Ni Y."/>
            <person name="Xu T."/>
            <person name="Yan S."/>
            <person name="Chen L."/>
            <person name="Wang Y."/>
        </authorList>
    </citation>
    <scope>NUCLEOTIDE SEQUENCE</scope>
    <source>
        <strain evidence="1">NBD1</strain>
    </source>
</reference>
<sequence>MPKSSFPTSSLGLSNRCFIKLEFLKYFMSRIMDLTEGYPITSQNKHCILCSVYMNKKHLHLHHVSYFPENVVYTCKDCHGEIHRAFKRHKHLAPKKGDAEKFYGIAWNNNSLFMKRKKMNIVNDLSV</sequence>
<name>A0AAT9JF97_9VIRU</name>
<organism evidence="1">
    <name type="scientific">Nitrosopumilaceae spindle-shaped virus</name>
    <dbReference type="NCBI Taxonomy" id="3065433"/>
    <lineage>
        <taxon>Viruses</taxon>
    </lineage>
</organism>